<protein>
    <submittedName>
        <fullName evidence="8">Type II secretion system F family protein</fullName>
    </submittedName>
</protein>
<keyword evidence="2" id="KW-1003">Cell membrane</keyword>
<dbReference type="PANTHER" id="PTHR35007">
    <property type="entry name" value="INTEGRAL MEMBRANE PROTEIN-RELATED"/>
    <property type="match status" value="1"/>
</dbReference>
<evidence type="ECO:0000256" key="4">
    <source>
        <dbReference type="ARBA" id="ARBA00022989"/>
    </source>
</evidence>
<dbReference type="OrthoDB" id="8534919at2"/>
<keyword evidence="5 6" id="KW-0472">Membrane</keyword>
<dbReference type="RefSeq" id="WP_017842621.1">
    <property type="nucleotide sequence ID" value="NZ_CP035467.1"/>
</dbReference>
<dbReference type="PANTHER" id="PTHR35007:SF2">
    <property type="entry name" value="PILUS ASSEMBLE PROTEIN"/>
    <property type="match status" value="1"/>
</dbReference>
<dbReference type="Pfam" id="PF00482">
    <property type="entry name" value="T2SSF"/>
    <property type="match status" value="1"/>
</dbReference>
<evidence type="ECO:0000256" key="5">
    <source>
        <dbReference type="ARBA" id="ARBA00023136"/>
    </source>
</evidence>
<evidence type="ECO:0000259" key="7">
    <source>
        <dbReference type="Pfam" id="PF00482"/>
    </source>
</evidence>
<evidence type="ECO:0000313" key="9">
    <source>
        <dbReference type="Proteomes" id="UP000305881"/>
    </source>
</evidence>
<dbReference type="EMBL" id="CP035467">
    <property type="protein sequence ID" value="QCW83575.1"/>
    <property type="molecule type" value="Genomic_DNA"/>
</dbReference>
<feature type="transmembrane region" description="Helical" evidence="6">
    <location>
        <begin position="96"/>
        <end position="116"/>
    </location>
</feature>
<dbReference type="AlphaFoldDB" id="A0A4V1IK40"/>
<dbReference type="GO" id="GO:0005886">
    <property type="term" value="C:plasma membrane"/>
    <property type="evidence" value="ECO:0007669"/>
    <property type="project" value="UniProtKB-SubCell"/>
</dbReference>
<evidence type="ECO:0000256" key="6">
    <source>
        <dbReference type="SAM" id="Phobius"/>
    </source>
</evidence>
<feature type="transmembrane region" description="Helical" evidence="6">
    <location>
        <begin position="279"/>
        <end position="302"/>
    </location>
</feature>
<keyword evidence="4 6" id="KW-1133">Transmembrane helix</keyword>
<keyword evidence="9" id="KW-1185">Reference proteome</keyword>
<dbReference type="STRING" id="675511.GCA_000341735_04252"/>
<gene>
    <name evidence="8" type="ORF">EQU24_16000</name>
</gene>
<organism evidence="8 9">
    <name type="scientific">Methylotuvimicrobium buryatense</name>
    <name type="common">Methylomicrobium buryatense</name>
    <dbReference type="NCBI Taxonomy" id="95641"/>
    <lineage>
        <taxon>Bacteria</taxon>
        <taxon>Pseudomonadati</taxon>
        <taxon>Pseudomonadota</taxon>
        <taxon>Gammaproteobacteria</taxon>
        <taxon>Methylococcales</taxon>
        <taxon>Methylococcaceae</taxon>
        <taxon>Methylotuvimicrobium</taxon>
    </lineage>
</organism>
<accession>A0A4V1IK40</accession>
<keyword evidence="3 6" id="KW-0812">Transmembrane</keyword>
<feature type="domain" description="Type II secretion system protein GspF" evidence="7">
    <location>
        <begin position="167"/>
        <end position="293"/>
    </location>
</feature>
<comment type="subcellular location">
    <subcellularLocation>
        <location evidence="1">Cell membrane</location>
        <topology evidence="1">Multi-pass membrane protein</topology>
    </subcellularLocation>
</comment>
<name>A0A4V1IK40_METBY</name>
<evidence type="ECO:0000256" key="1">
    <source>
        <dbReference type="ARBA" id="ARBA00004651"/>
    </source>
</evidence>
<feature type="transmembrane region" description="Helical" evidence="6">
    <location>
        <begin position="128"/>
        <end position="147"/>
    </location>
</feature>
<evidence type="ECO:0000313" key="8">
    <source>
        <dbReference type="EMBL" id="QCW83575.1"/>
    </source>
</evidence>
<proteinExistence type="predicted"/>
<evidence type="ECO:0000256" key="2">
    <source>
        <dbReference type="ARBA" id="ARBA00022475"/>
    </source>
</evidence>
<dbReference type="KEGG" id="mbur:EQU24_16000"/>
<reference evidence="9" key="1">
    <citation type="journal article" date="2019" name="J. Bacteriol.">
        <title>A Mutagenic Screen Identifies a TonB-Dependent Receptor Required for the Lanthanide Metal Switch in the Type I Methanotroph 'Methylotuvimicrobium buryatense' 5GB1C.</title>
        <authorList>
            <person name="Groom J.D."/>
            <person name="Ford S.M."/>
            <person name="Pesesky M.W."/>
            <person name="Lidstrom M.E."/>
        </authorList>
    </citation>
    <scope>NUCLEOTIDE SEQUENCE [LARGE SCALE GENOMIC DNA]</scope>
    <source>
        <strain evidence="9">5GB1C</strain>
    </source>
</reference>
<dbReference type="Proteomes" id="UP000305881">
    <property type="component" value="Chromosome"/>
</dbReference>
<evidence type="ECO:0000256" key="3">
    <source>
        <dbReference type="ARBA" id="ARBA00022692"/>
    </source>
</evidence>
<dbReference type="InterPro" id="IPR018076">
    <property type="entry name" value="T2SS_GspF_dom"/>
</dbReference>
<sequence length="310" mass="34444">MALWMYLSMALLLALSGVLLLWAANRSGNASPATQRRFNELLKAGVRSGSSEEGWIMASAERMGGKTLGKIFVGSDQEEMTRLLKQAGWHAPRKRLVFWSATWLTPLVMLLLAVIVDVVDGDLEGQQKMALVFVAFVLGFLAPRYLLRYRAAARRNALAREMPTAIYLLRMLFDAGLSTEHTIRVMHEEGRILMPNLSEELVGVLQRFDAGHDRAEALSEMAAPLEVNELSDTVAIIKQVTRYGGNIRESLANFAQLIEERQQSAMREYVNRLSAKMSIVMMIFLFPALLIFLAGPGFLALARGLMNVAG</sequence>